<comment type="caution">
    <text evidence="1">The sequence shown here is derived from an EMBL/GenBank/DDBJ whole genome shotgun (WGS) entry which is preliminary data.</text>
</comment>
<evidence type="ECO:0000313" key="1">
    <source>
        <dbReference type="EMBL" id="MCI8209196.1"/>
    </source>
</evidence>
<name>A0ABS9ZFU4_9PSED</name>
<proteinExistence type="predicted"/>
<reference evidence="1 2" key="1">
    <citation type="submission" date="2015-12" db="EMBL/GenBank/DDBJ databases">
        <title>Phylogenomics in the description of a new species in the Pseudomonas syringae group.</title>
        <authorList>
            <person name="Busquets A."/>
            <person name="Gomila M."/>
            <person name="Beiki F."/>
            <person name="Rahimian H."/>
            <person name="Mulet M."/>
            <person name="Sanchez D."/>
            <person name="Garcia-Valdes E."/>
            <person name="Lalucat J."/>
        </authorList>
    </citation>
    <scope>NUCLEOTIDE SEQUENCE [LARGE SCALE GENOMIC DNA]</scope>
    <source>
        <strain evidence="1 2">S25</strain>
    </source>
</reference>
<keyword evidence="2" id="KW-1185">Reference proteome</keyword>
<sequence length="207" mass="24207">MMLFTLLRRRSIKFVVAGTFLLIPILLGICDYTREKEIALMIGEPWEDMRQRSSARIDPAIPGETWFRVPKSDTRLRFIDPHYGFVTPVGRFFTVSFDANESIRSARMSPQIKPLLLEETLEVVMGLQAQWREKGWELVRLESNPPFADTPQWRSQLRDINKGGVTYWRAGERFQVMLIVNRFRDDSRPTEERYLITLSLSTPWGKP</sequence>
<dbReference type="EMBL" id="LOHG01000003">
    <property type="protein sequence ID" value="MCI8209196.1"/>
    <property type="molecule type" value="Genomic_DNA"/>
</dbReference>
<protein>
    <submittedName>
        <fullName evidence="1">Uncharacterized protein</fullName>
    </submittedName>
</protein>
<gene>
    <name evidence="1" type="ORF">AUC61_06575</name>
</gene>
<evidence type="ECO:0000313" key="2">
    <source>
        <dbReference type="Proteomes" id="UP001320513"/>
    </source>
</evidence>
<dbReference type="Proteomes" id="UP001320513">
    <property type="component" value="Unassembled WGS sequence"/>
</dbReference>
<organism evidence="1 2">
    <name type="scientific">Pseudomonas maioricensis</name>
    <dbReference type="NCBI Taxonomy" id="1766623"/>
    <lineage>
        <taxon>Bacteria</taxon>
        <taxon>Pseudomonadati</taxon>
        <taxon>Pseudomonadota</taxon>
        <taxon>Gammaproteobacteria</taxon>
        <taxon>Pseudomonadales</taxon>
        <taxon>Pseudomonadaceae</taxon>
        <taxon>Pseudomonas</taxon>
    </lineage>
</organism>
<dbReference type="RefSeq" id="WP_422765072.1">
    <property type="nucleotide sequence ID" value="NZ_LOHG01000003.1"/>
</dbReference>
<accession>A0ABS9ZFU4</accession>